<dbReference type="Gene3D" id="3.40.50.720">
    <property type="entry name" value="NAD(P)-binding Rossmann-like Domain"/>
    <property type="match status" value="1"/>
</dbReference>
<dbReference type="Proteomes" id="UP000245202">
    <property type="component" value="Unassembled WGS sequence"/>
</dbReference>
<dbReference type="RefSeq" id="WP_108992364.1">
    <property type="nucleotide sequence ID" value="NZ_BDQX01000085.1"/>
</dbReference>
<gene>
    <name evidence="3" type="ORF">PAT3040_01824</name>
</gene>
<dbReference type="SUPFAM" id="SSF51735">
    <property type="entry name" value="NAD(P)-binding Rossmann-fold domains"/>
    <property type="match status" value="1"/>
</dbReference>
<organism evidence="3 4">
    <name type="scientific">Paenibacillus agaridevorans</name>
    <dbReference type="NCBI Taxonomy" id="171404"/>
    <lineage>
        <taxon>Bacteria</taxon>
        <taxon>Bacillati</taxon>
        <taxon>Bacillota</taxon>
        <taxon>Bacilli</taxon>
        <taxon>Bacillales</taxon>
        <taxon>Paenibacillaceae</taxon>
        <taxon>Paenibacillus</taxon>
    </lineage>
</organism>
<dbReference type="Pfam" id="PF01408">
    <property type="entry name" value="GFO_IDH_MocA"/>
    <property type="match status" value="1"/>
</dbReference>
<feature type="domain" description="GFO/IDH/MocA-like oxidoreductase" evidence="2">
    <location>
        <begin position="133"/>
        <end position="302"/>
    </location>
</feature>
<dbReference type="SUPFAM" id="SSF55347">
    <property type="entry name" value="Glyceraldehyde-3-phosphate dehydrogenase-like, C-terminal domain"/>
    <property type="match status" value="1"/>
</dbReference>
<reference evidence="3 4" key="1">
    <citation type="submission" date="2017-08" db="EMBL/GenBank/DDBJ databases">
        <title>Substantial Increase in Enzyme Production by Combined Drug-Resistance Mutations in Paenibacillus agaridevorans.</title>
        <authorList>
            <person name="Tanaka Y."/>
            <person name="Funane K."/>
            <person name="Hosaka T."/>
            <person name="Shiwa Y."/>
            <person name="Fujita N."/>
            <person name="Miyazaki T."/>
            <person name="Yoshikawa H."/>
            <person name="Murakami K."/>
            <person name="Kasahara K."/>
            <person name="Inaoka T."/>
            <person name="Hiraga Y."/>
            <person name="Ochi K."/>
        </authorList>
    </citation>
    <scope>NUCLEOTIDE SEQUENCE [LARGE SCALE GENOMIC DNA]</scope>
    <source>
        <strain evidence="3 4">T-3040</strain>
    </source>
</reference>
<sequence length="385" mass="42845">MRIGVIGYGLRIQNIVEYLLASNEDVKLAAITDINWSKVGAQLAEKGRDIAAIAMYSDADEMLDKEQLDGVLIGTRCSLHTVMAKKVLLRNLPLYLEKPVATTMVDLLSLKESAERSASEVIVSFPLRNTALVRTAKEIVDSGKLGTIEHVQAINNVPYGGVYFHDWYRDEKETGGLFLQKSTHDFDYINHLLGIKPVAICAMKSKQIFKGTKPAGLYCKDCEEYKSCPESPYVLKHFKSEPDMYIQGEMCSFATDTGNEDSGSAIIQYETGMHVSYSQNFFARKGAEARGARLLGYKGTLEFDFYTEAIKVYMHNTPRVETYQLDSSQMSHGGGDAILVHNFIQVMKGEEKSGTPLKDGLLSALMCLKATHSSETHTFKTIAWE</sequence>
<dbReference type="GO" id="GO:0000166">
    <property type="term" value="F:nucleotide binding"/>
    <property type="evidence" value="ECO:0007669"/>
    <property type="project" value="InterPro"/>
</dbReference>
<dbReference type="PANTHER" id="PTHR43377">
    <property type="entry name" value="BILIVERDIN REDUCTASE A"/>
    <property type="match status" value="1"/>
</dbReference>
<feature type="domain" description="Gfo/Idh/MocA-like oxidoreductase N-terminal" evidence="1">
    <location>
        <begin position="1"/>
        <end position="123"/>
    </location>
</feature>
<comment type="caution">
    <text evidence="3">The sequence shown here is derived from an EMBL/GenBank/DDBJ whole genome shotgun (WGS) entry which is preliminary data.</text>
</comment>
<dbReference type="Gene3D" id="3.30.360.10">
    <property type="entry name" value="Dihydrodipicolinate Reductase, domain 2"/>
    <property type="match status" value="1"/>
</dbReference>
<keyword evidence="4" id="KW-1185">Reference proteome</keyword>
<evidence type="ECO:0000259" key="1">
    <source>
        <dbReference type="Pfam" id="PF01408"/>
    </source>
</evidence>
<dbReference type="InterPro" id="IPR036291">
    <property type="entry name" value="NAD(P)-bd_dom_sf"/>
</dbReference>
<dbReference type="EMBL" id="BDQX01000085">
    <property type="protein sequence ID" value="GBG07276.1"/>
    <property type="molecule type" value="Genomic_DNA"/>
</dbReference>
<protein>
    <submittedName>
        <fullName evidence="3">Oxidoreductase</fullName>
    </submittedName>
</protein>
<evidence type="ECO:0000313" key="3">
    <source>
        <dbReference type="EMBL" id="GBG07276.1"/>
    </source>
</evidence>
<proteinExistence type="predicted"/>
<dbReference type="InterPro" id="IPR051450">
    <property type="entry name" value="Gfo/Idh/MocA_Oxidoreductases"/>
</dbReference>
<dbReference type="Pfam" id="PF22725">
    <property type="entry name" value="GFO_IDH_MocA_C3"/>
    <property type="match status" value="1"/>
</dbReference>
<accession>A0A2R5EKV5</accession>
<name>A0A2R5EKV5_9BACL</name>
<dbReference type="PANTHER" id="PTHR43377:SF2">
    <property type="entry name" value="BINDING ROSSMANN FOLD OXIDOREDUCTASE, PUTATIVE (AFU_ORTHOLOGUE AFUA_4G00560)-RELATED"/>
    <property type="match status" value="1"/>
</dbReference>
<dbReference type="InterPro" id="IPR000683">
    <property type="entry name" value="Gfo/Idh/MocA-like_OxRdtase_N"/>
</dbReference>
<dbReference type="AlphaFoldDB" id="A0A2R5EKV5"/>
<evidence type="ECO:0000313" key="4">
    <source>
        <dbReference type="Proteomes" id="UP000245202"/>
    </source>
</evidence>
<evidence type="ECO:0000259" key="2">
    <source>
        <dbReference type="Pfam" id="PF22725"/>
    </source>
</evidence>
<dbReference type="InterPro" id="IPR055170">
    <property type="entry name" value="GFO_IDH_MocA-like_dom"/>
</dbReference>